<comment type="catalytic activity">
    <reaction evidence="1">
        <text>Thiol-dependent hydrolysis of ester, thioester, amide, peptide and isopeptide bonds formed by the C-terminal Gly of ubiquitin (a 76-residue protein attached to proteins as an intracellular targeting signal).</text>
        <dbReference type="EC" id="3.4.19.12"/>
    </reaction>
</comment>
<evidence type="ECO:0000256" key="2">
    <source>
        <dbReference type="ARBA" id="ARBA00012759"/>
    </source>
</evidence>
<feature type="compositionally biased region" description="Polar residues" evidence="7">
    <location>
        <begin position="842"/>
        <end position="856"/>
    </location>
</feature>
<keyword evidence="3" id="KW-0645">Protease</keyword>
<dbReference type="AlphaFoldDB" id="A0A420HHE5"/>
<dbReference type="GO" id="GO:0070628">
    <property type="term" value="F:proteasome binding"/>
    <property type="evidence" value="ECO:0007669"/>
    <property type="project" value="TreeGrafter"/>
</dbReference>
<dbReference type="EC" id="3.4.19.12" evidence="2"/>
<dbReference type="Proteomes" id="UP000285405">
    <property type="component" value="Unassembled WGS sequence"/>
</dbReference>
<dbReference type="GO" id="GO:0016579">
    <property type="term" value="P:protein deubiquitination"/>
    <property type="evidence" value="ECO:0007669"/>
    <property type="project" value="InterPro"/>
</dbReference>
<evidence type="ECO:0000256" key="5">
    <source>
        <dbReference type="ARBA" id="ARBA00022801"/>
    </source>
</evidence>
<protein>
    <recommendedName>
        <fullName evidence="2">ubiquitinyl hydrolase 1</fullName>
        <ecNumber evidence="2">3.4.19.12</ecNumber>
    </recommendedName>
</protein>
<accession>A0A420HHE5</accession>
<dbReference type="PROSITE" id="PS00972">
    <property type="entry name" value="USP_1"/>
    <property type="match status" value="1"/>
</dbReference>
<dbReference type="InterPro" id="IPR044635">
    <property type="entry name" value="UBP14-like"/>
</dbReference>
<dbReference type="PANTHER" id="PTHR43982">
    <property type="entry name" value="UBIQUITIN CARBOXYL-TERMINAL HYDROLASE"/>
    <property type="match status" value="1"/>
</dbReference>
<keyword evidence="5 9" id="KW-0378">Hydrolase</keyword>
<dbReference type="Pfam" id="PF13446">
    <property type="entry name" value="RPT"/>
    <property type="match status" value="4"/>
</dbReference>
<dbReference type="GO" id="GO:0061136">
    <property type="term" value="P:regulation of proteasomal protein catabolic process"/>
    <property type="evidence" value="ECO:0007669"/>
    <property type="project" value="TreeGrafter"/>
</dbReference>
<dbReference type="OrthoDB" id="2420415at2759"/>
<dbReference type="Gene3D" id="3.90.70.10">
    <property type="entry name" value="Cysteine proteinases"/>
    <property type="match status" value="2"/>
</dbReference>
<dbReference type="InterPro" id="IPR001394">
    <property type="entry name" value="Peptidase_C19_UCH"/>
</dbReference>
<feature type="compositionally biased region" description="Basic and acidic residues" evidence="7">
    <location>
        <begin position="760"/>
        <end position="780"/>
    </location>
</feature>
<evidence type="ECO:0000256" key="4">
    <source>
        <dbReference type="ARBA" id="ARBA00022786"/>
    </source>
</evidence>
<dbReference type="PANTHER" id="PTHR43982:SF6">
    <property type="entry name" value="UBIQUITIN CARBOXYL-TERMINAL HYDROLASE 2-RELATED"/>
    <property type="match status" value="1"/>
</dbReference>
<dbReference type="SUPFAM" id="SSF54001">
    <property type="entry name" value="Cysteine proteinases"/>
    <property type="match status" value="1"/>
</dbReference>
<feature type="domain" description="USP" evidence="8">
    <location>
        <begin position="619"/>
        <end position="1188"/>
    </location>
</feature>
<sequence length="1258" mass="143251">MATSMSQIGPGKTPPRLISDLLNYVPRLVEDGYNLLADPAQQFQNKPLKRRGLNDCRHNLMRKDSQTQAPISDNISWNSSSQYFVSAICSSCRHHFKIRVSVSSGEHNDFCNMSQPEYPLHHLILTDSFRIRDSVALAPVSKYHGFYETFEYSCSRIKCPIVVNIKITPPRLEKSLLQLIEDAPTLEERGIKEIRKDPSRFSGQQPVDPFTALKHLASYLSDALHAQGEPRKIAVRNKKFRLSFSDDCNDIFSYLDFFFFKEQVEGDDLNFFWRLPLITDQNRDFLEDALQELTFRASEVQSQKDNAPIFTLAVPAMKQIKIILGYASFPEKTKNFDANTEEHPYYASLGAVEDFTDELLCWAYDRQCECDPKNKPYYFDCLEDLARGRKSYYLHTKFVVATSAGGYGNKAIEEAYGYFGLESNINESDELIMSLYKGRVESEPSQKKYARDCLEKIARHRNSPSLEALIKDKDMTLDEALEFLGVNIDTSPEFIEASAVARLVDGDKNKVALALKIIAKQKPGDMILQRAAALMAAEIGEACLSISDAYKMLQIPSREVSDEGVLNYFQSLSNVAAAGSKENFCEALRLIALDRSSTFLLAKLADPNAEVSACTAEPLGLYNIGNTCYLNSLLQYFYSVKPLREMVMNFDNYRMVINDENMRRKKVGGRQVEKSEIIKAQKFVEELQNLFIDLKTASSPSVRPTKELAALTIFSTQAAEEVARKNSVSSINQLQDNAQKFESLESAQLSSQSPLPNSIVEEKVDVSDTSNEKTSERGDNESEITLVNSDICFQNVSDENKNIEPVQMLDFESDSATFNVHATQDSSKISPAPDRPPPVPPRNNSEVSTSKNNSDDYNSANRLWDFGTQQDVTEVIGNVLFRLQCAITATDYEFPSGEQVDVIRDTFFGANTVYTQKAQILQKKIEAWSYLLVFPAKSLQRSIYEALDISFDEQMVEIDGQNVPQFTSISKLPRIMQFHIQRTAFDQTNLRSWKNRTPVTIPETLYLDRYIDDSEIPNSTVMNRRRQTWTWKKELAALEARYEVLTQVQENLNVPDALIATRDWINEIREFPIDGISINPDLPYLLDNRITEVTLELNEISGKIEALKQKLQNQFFDLCEHGYTLHAVFIHQGEAGGGHYWVYIYDSNKDIWRKYNDENVSEVKNRDYIFKHESVGRGTPYYVVYVQSSLLKEMVDPVFRDVHQTKMKESSNISDVPRVSENLTENGLEGLNATRHIENIETKDHYTHSMSFVPEDRK</sequence>
<organism evidence="9 10">
    <name type="scientific">Golovinomyces cichoracearum</name>
    <dbReference type="NCBI Taxonomy" id="62708"/>
    <lineage>
        <taxon>Eukaryota</taxon>
        <taxon>Fungi</taxon>
        <taxon>Dikarya</taxon>
        <taxon>Ascomycota</taxon>
        <taxon>Pezizomycotina</taxon>
        <taxon>Leotiomycetes</taxon>
        <taxon>Erysiphales</taxon>
        <taxon>Erysiphaceae</taxon>
        <taxon>Golovinomyces</taxon>
    </lineage>
</organism>
<dbReference type="InterPro" id="IPR028889">
    <property type="entry name" value="USP"/>
</dbReference>
<dbReference type="GO" id="GO:0043161">
    <property type="term" value="P:proteasome-mediated ubiquitin-dependent protein catabolic process"/>
    <property type="evidence" value="ECO:0007669"/>
    <property type="project" value="InterPro"/>
</dbReference>
<evidence type="ECO:0000256" key="1">
    <source>
        <dbReference type="ARBA" id="ARBA00000707"/>
    </source>
</evidence>
<dbReference type="PROSITE" id="PS00973">
    <property type="entry name" value="USP_2"/>
    <property type="match status" value="1"/>
</dbReference>
<dbReference type="PROSITE" id="PS50235">
    <property type="entry name" value="USP_3"/>
    <property type="match status" value="1"/>
</dbReference>
<dbReference type="InterPro" id="IPR018200">
    <property type="entry name" value="USP_CS"/>
</dbReference>
<name>A0A420HHE5_9PEZI</name>
<evidence type="ECO:0000256" key="6">
    <source>
        <dbReference type="ARBA" id="ARBA00022807"/>
    </source>
</evidence>
<feature type="region of interest" description="Disordered" evidence="7">
    <location>
        <begin position="745"/>
        <end position="783"/>
    </location>
</feature>
<dbReference type="InterPro" id="IPR025305">
    <property type="entry name" value="UCH_repeat_domain"/>
</dbReference>
<dbReference type="FunFam" id="3.90.70.10:FF:000122">
    <property type="entry name" value="Ubiquitin carboxyl-terminal hydrolase 2"/>
    <property type="match status" value="1"/>
</dbReference>
<dbReference type="GO" id="GO:0004843">
    <property type="term" value="F:cysteine-type deubiquitinase activity"/>
    <property type="evidence" value="ECO:0007669"/>
    <property type="project" value="UniProtKB-EC"/>
</dbReference>
<evidence type="ECO:0000259" key="8">
    <source>
        <dbReference type="PROSITE" id="PS50235"/>
    </source>
</evidence>
<dbReference type="EMBL" id="MCBR01019335">
    <property type="protein sequence ID" value="RKF56904.1"/>
    <property type="molecule type" value="Genomic_DNA"/>
</dbReference>
<evidence type="ECO:0000256" key="7">
    <source>
        <dbReference type="SAM" id="MobiDB-lite"/>
    </source>
</evidence>
<comment type="caution">
    <text evidence="9">The sequence shown here is derived from an EMBL/GenBank/DDBJ whole genome shotgun (WGS) entry which is preliminary data.</text>
</comment>
<feature type="compositionally biased region" description="Low complexity" evidence="7">
    <location>
        <begin position="745"/>
        <end position="758"/>
    </location>
</feature>
<keyword evidence="6" id="KW-0788">Thiol protease</keyword>
<evidence type="ECO:0000313" key="9">
    <source>
        <dbReference type="EMBL" id="RKF56904.1"/>
    </source>
</evidence>
<evidence type="ECO:0000313" key="10">
    <source>
        <dbReference type="Proteomes" id="UP000285405"/>
    </source>
</evidence>
<dbReference type="InterPro" id="IPR038765">
    <property type="entry name" value="Papain-like_cys_pep_sf"/>
</dbReference>
<gene>
    <name evidence="9" type="ORF">GcC1_193026</name>
</gene>
<reference evidence="9 10" key="1">
    <citation type="journal article" date="2018" name="BMC Genomics">
        <title>Comparative genome analyses reveal sequence features reflecting distinct modes of host-adaptation between dicot and monocot powdery mildew.</title>
        <authorList>
            <person name="Wu Y."/>
            <person name="Ma X."/>
            <person name="Pan Z."/>
            <person name="Kale S.D."/>
            <person name="Song Y."/>
            <person name="King H."/>
            <person name="Zhang Q."/>
            <person name="Presley C."/>
            <person name="Deng X."/>
            <person name="Wei C.I."/>
            <person name="Xiao S."/>
        </authorList>
    </citation>
    <scope>NUCLEOTIDE SEQUENCE [LARGE SCALE GENOMIC DNA]</scope>
    <source>
        <strain evidence="9">UCSC1</strain>
    </source>
</reference>
<proteinExistence type="predicted"/>
<dbReference type="Pfam" id="PF00443">
    <property type="entry name" value="UCH"/>
    <property type="match status" value="2"/>
</dbReference>
<evidence type="ECO:0000256" key="3">
    <source>
        <dbReference type="ARBA" id="ARBA00022670"/>
    </source>
</evidence>
<feature type="region of interest" description="Disordered" evidence="7">
    <location>
        <begin position="821"/>
        <end position="856"/>
    </location>
</feature>
<keyword evidence="4" id="KW-0833">Ubl conjugation pathway</keyword>